<sequence>MRNHDLAIRNLQGIPGGEAALQRLYQDVQEPLLNSATSSLAGNPFASLRRGEDTTASRSQRAGQENSEALPNPWGGGASANSQPNTQSDTTAAAAPEGGLA</sequence>
<dbReference type="EMBL" id="KZ366938">
    <property type="protein sequence ID" value="PIO57212.1"/>
    <property type="molecule type" value="Genomic_DNA"/>
</dbReference>
<organism evidence="2 3">
    <name type="scientific">Teladorsagia circumcincta</name>
    <name type="common">Brown stomach worm</name>
    <name type="synonym">Ostertagia circumcincta</name>
    <dbReference type="NCBI Taxonomy" id="45464"/>
    <lineage>
        <taxon>Eukaryota</taxon>
        <taxon>Metazoa</taxon>
        <taxon>Ecdysozoa</taxon>
        <taxon>Nematoda</taxon>
        <taxon>Chromadorea</taxon>
        <taxon>Rhabditida</taxon>
        <taxon>Rhabditina</taxon>
        <taxon>Rhabditomorpha</taxon>
        <taxon>Strongyloidea</taxon>
        <taxon>Trichostrongylidae</taxon>
        <taxon>Teladorsagia</taxon>
    </lineage>
</organism>
<accession>A0A2G9TI49</accession>
<reference evidence="2 3" key="1">
    <citation type="submission" date="2015-09" db="EMBL/GenBank/DDBJ databases">
        <title>Draft genome of the parasitic nematode Teladorsagia circumcincta isolate WARC Sus (inbred).</title>
        <authorList>
            <person name="Mitreva M."/>
        </authorList>
    </citation>
    <scope>NUCLEOTIDE SEQUENCE [LARGE SCALE GENOMIC DNA]</scope>
    <source>
        <strain evidence="2 3">S</strain>
    </source>
</reference>
<keyword evidence="3" id="KW-1185">Reference proteome</keyword>
<dbReference type="InterPro" id="IPR015496">
    <property type="entry name" value="Ubiquilin"/>
</dbReference>
<name>A0A2G9TI49_TELCI</name>
<dbReference type="Proteomes" id="UP000230423">
    <property type="component" value="Unassembled WGS sequence"/>
</dbReference>
<dbReference type="PANTHER" id="PTHR10677:SF3">
    <property type="entry name" value="FI07626P-RELATED"/>
    <property type="match status" value="1"/>
</dbReference>
<evidence type="ECO:0000313" key="2">
    <source>
        <dbReference type="EMBL" id="PIO57212.1"/>
    </source>
</evidence>
<feature type="non-terminal residue" evidence="2">
    <location>
        <position position="101"/>
    </location>
</feature>
<dbReference type="PANTHER" id="PTHR10677">
    <property type="entry name" value="UBIQUILIN"/>
    <property type="match status" value="1"/>
</dbReference>
<dbReference type="OrthoDB" id="5843619at2759"/>
<dbReference type="GO" id="GO:0005829">
    <property type="term" value="C:cytosol"/>
    <property type="evidence" value="ECO:0007669"/>
    <property type="project" value="TreeGrafter"/>
</dbReference>
<dbReference type="Pfam" id="PF23195">
    <property type="entry name" value="UBQLN1"/>
    <property type="match status" value="1"/>
</dbReference>
<feature type="region of interest" description="Disordered" evidence="1">
    <location>
        <begin position="35"/>
        <end position="101"/>
    </location>
</feature>
<dbReference type="GO" id="GO:0006511">
    <property type="term" value="P:ubiquitin-dependent protein catabolic process"/>
    <property type="evidence" value="ECO:0007669"/>
    <property type="project" value="TreeGrafter"/>
</dbReference>
<proteinExistence type="predicted"/>
<feature type="compositionally biased region" description="Polar residues" evidence="1">
    <location>
        <begin position="56"/>
        <end position="69"/>
    </location>
</feature>
<dbReference type="GO" id="GO:0031593">
    <property type="term" value="F:polyubiquitin modification-dependent protein binding"/>
    <property type="evidence" value="ECO:0007669"/>
    <property type="project" value="TreeGrafter"/>
</dbReference>
<gene>
    <name evidence="2" type="ORF">TELCIR_21384</name>
</gene>
<feature type="compositionally biased region" description="Polar residues" evidence="1">
    <location>
        <begin position="79"/>
        <end position="91"/>
    </location>
</feature>
<protein>
    <submittedName>
        <fullName evidence="2">Uncharacterized protein</fullName>
    </submittedName>
</protein>
<evidence type="ECO:0000313" key="3">
    <source>
        <dbReference type="Proteomes" id="UP000230423"/>
    </source>
</evidence>
<evidence type="ECO:0000256" key="1">
    <source>
        <dbReference type="SAM" id="MobiDB-lite"/>
    </source>
</evidence>
<dbReference type="AlphaFoldDB" id="A0A2G9TI49"/>